<keyword evidence="2" id="KW-0677">Repeat</keyword>
<organism evidence="4 5">
    <name type="scientific">Acer negundo</name>
    <name type="common">Box elder</name>
    <dbReference type="NCBI Taxonomy" id="4023"/>
    <lineage>
        <taxon>Eukaryota</taxon>
        <taxon>Viridiplantae</taxon>
        <taxon>Streptophyta</taxon>
        <taxon>Embryophyta</taxon>
        <taxon>Tracheophyta</taxon>
        <taxon>Spermatophyta</taxon>
        <taxon>Magnoliopsida</taxon>
        <taxon>eudicotyledons</taxon>
        <taxon>Gunneridae</taxon>
        <taxon>Pentapetalae</taxon>
        <taxon>rosids</taxon>
        <taxon>malvids</taxon>
        <taxon>Sapindales</taxon>
        <taxon>Sapindaceae</taxon>
        <taxon>Hippocastanoideae</taxon>
        <taxon>Acereae</taxon>
        <taxon>Acer</taxon>
    </lineage>
</organism>
<dbReference type="PROSITE" id="PS51375">
    <property type="entry name" value="PPR"/>
    <property type="match status" value="2"/>
</dbReference>
<feature type="repeat" description="PPR" evidence="3">
    <location>
        <begin position="115"/>
        <end position="149"/>
    </location>
</feature>
<dbReference type="Pfam" id="PF13041">
    <property type="entry name" value="PPR_2"/>
    <property type="match status" value="1"/>
</dbReference>
<dbReference type="InterPro" id="IPR011990">
    <property type="entry name" value="TPR-like_helical_dom_sf"/>
</dbReference>
<evidence type="ECO:0008006" key="6">
    <source>
        <dbReference type="Google" id="ProtNLM"/>
    </source>
</evidence>
<evidence type="ECO:0000256" key="1">
    <source>
        <dbReference type="ARBA" id="ARBA00007626"/>
    </source>
</evidence>
<dbReference type="AlphaFoldDB" id="A0AAD5J208"/>
<evidence type="ECO:0000313" key="4">
    <source>
        <dbReference type="EMBL" id="KAI9178589.1"/>
    </source>
</evidence>
<evidence type="ECO:0000256" key="2">
    <source>
        <dbReference type="ARBA" id="ARBA00022737"/>
    </source>
</evidence>
<gene>
    <name evidence="4" type="ORF">LWI28_028250</name>
</gene>
<reference evidence="4" key="2">
    <citation type="submission" date="2023-02" db="EMBL/GenBank/DDBJ databases">
        <authorList>
            <person name="Swenson N.G."/>
            <person name="Wegrzyn J.L."/>
            <person name="Mcevoy S.L."/>
        </authorList>
    </citation>
    <scope>NUCLEOTIDE SEQUENCE</scope>
    <source>
        <strain evidence="4">91603</strain>
        <tissue evidence="4">Leaf</tissue>
    </source>
</reference>
<comment type="similarity">
    <text evidence="1">Belongs to the PPR family. P subfamily.</text>
</comment>
<dbReference type="Proteomes" id="UP001064489">
    <property type="component" value="Chromosome 5"/>
</dbReference>
<evidence type="ECO:0000313" key="5">
    <source>
        <dbReference type="Proteomes" id="UP001064489"/>
    </source>
</evidence>
<protein>
    <recommendedName>
        <fullName evidence="6">Pentatricopeptide repeat-containing protein</fullName>
    </recommendedName>
</protein>
<feature type="repeat" description="PPR" evidence="3">
    <location>
        <begin position="45"/>
        <end position="79"/>
    </location>
</feature>
<accession>A0AAD5J208</accession>
<dbReference type="NCBIfam" id="TIGR00756">
    <property type="entry name" value="PPR"/>
    <property type="match status" value="3"/>
</dbReference>
<dbReference type="Gene3D" id="1.25.40.10">
    <property type="entry name" value="Tetratricopeptide repeat domain"/>
    <property type="match status" value="1"/>
</dbReference>
<dbReference type="PANTHER" id="PTHR47941">
    <property type="entry name" value="PENTATRICOPEPTIDE REPEAT-CONTAINING PROTEIN 3, MITOCHONDRIAL"/>
    <property type="match status" value="1"/>
</dbReference>
<keyword evidence="5" id="KW-1185">Reference proteome</keyword>
<dbReference type="InterPro" id="IPR002885">
    <property type="entry name" value="PPR_rpt"/>
</dbReference>
<dbReference type="Pfam" id="PF01535">
    <property type="entry name" value="PPR"/>
    <property type="match status" value="1"/>
</dbReference>
<name>A0AAD5J208_ACENE</name>
<dbReference type="EMBL" id="JAJSOW010000102">
    <property type="protein sequence ID" value="KAI9178589.1"/>
    <property type="molecule type" value="Genomic_DNA"/>
</dbReference>
<sequence length="173" mass="19758">MILYTLTKNKEFKSILKGILVLGSIDLPAKLFDAVLYSYRMCDSSSHVFDSLFKTYAHMKKFRNATDVFCQMKDYGFLPTVESCNKYIRSLLNLNRVDIALGFYKKMWQCRISPNVYTLNMVIGAFCKSGKLENAVKVFKEMDCMSFSTTIASYNTLIVEYCNKGLLSSAVKT</sequence>
<comment type="caution">
    <text evidence="4">The sequence shown here is derived from an EMBL/GenBank/DDBJ whole genome shotgun (WGS) entry which is preliminary data.</text>
</comment>
<evidence type="ECO:0000256" key="3">
    <source>
        <dbReference type="PROSITE-ProRule" id="PRU00708"/>
    </source>
</evidence>
<reference evidence="4" key="1">
    <citation type="journal article" date="2022" name="Plant J.">
        <title>Strategies of tolerance reflected in two North American maple genomes.</title>
        <authorList>
            <person name="McEvoy S.L."/>
            <person name="Sezen U.U."/>
            <person name="Trouern-Trend A."/>
            <person name="McMahon S.M."/>
            <person name="Schaberg P.G."/>
            <person name="Yang J."/>
            <person name="Wegrzyn J.L."/>
            <person name="Swenson N.G."/>
        </authorList>
    </citation>
    <scope>NUCLEOTIDE SEQUENCE</scope>
    <source>
        <strain evidence="4">91603</strain>
    </source>
</reference>
<proteinExistence type="inferred from homology"/>